<evidence type="ECO:0000256" key="4">
    <source>
        <dbReference type="ARBA" id="ARBA00022692"/>
    </source>
</evidence>
<accession>R3WY59</accession>
<protein>
    <recommendedName>
        <fullName evidence="8">ABC transmembrane type-1 domain-containing protein</fullName>
    </recommendedName>
</protein>
<dbReference type="GO" id="GO:0055085">
    <property type="term" value="P:transmembrane transport"/>
    <property type="evidence" value="ECO:0007669"/>
    <property type="project" value="InterPro"/>
</dbReference>
<reference evidence="9 10" key="1">
    <citation type="submission" date="2013-02" db="EMBL/GenBank/DDBJ databases">
        <title>The Genome Sequence of Enterococcus phoeniculicola BAA-412.</title>
        <authorList>
            <consortium name="The Broad Institute Genome Sequencing Platform"/>
            <consortium name="The Broad Institute Genome Sequencing Center for Infectious Disease"/>
            <person name="Earl A.M."/>
            <person name="Gilmore M.S."/>
            <person name="Lebreton F."/>
            <person name="Walker B."/>
            <person name="Young S.K."/>
            <person name="Zeng Q."/>
            <person name="Gargeya S."/>
            <person name="Fitzgerald M."/>
            <person name="Haas B."/>
            <person name="Abouelleil A."/>
            <person name="Alvarado L."/>
            <person name="Arachchi H.M."/>
            <person name="Berlin A.M."/>
            <person name="Chapman S.B."/>
            <person name="Dewar J."/>
            <person name="Goldberg J."/>
            <person name="Griggs A."/>
            <person name="Gujja S."/>
            <person name="Hansen M."/>
            <person name="Howarth C."/>
            <person name="Imamovic A."/>
            <person name="Larimer J."/>
            <person name="McCowan C."/>
            <person name="Murphy C."/>
            <person name="Neiman D."/>
            <person name="Pearson M."/>
            <person name="Priest M."/>
            <person name="Roberts A."/>
            <person name="Saif S."/>
            <person name="Shea T."/>
            <person name="Sisk P."/>
            <person name="Sykes S."/>
            <person name="Wortman J."/>
            <person name="Nusbaum C."/>
            <person name="Birren B."/>
        </authorList>
    </citation>
    <scope>NUCLEOTIDE SEQUENCE [LARGE SCALE GENOMIC DNA]</scope>
    <source>
        <strain evidence="9 10">ATCC BAA-412</strain>
    </source>
</reference>
<dbReference type="CDD" id="cd06261">
    <property type="entry name" value="TM_PBP2"/>
    <property type="match status" value="1"/>
</dbReference>
<feature type="transmembrane region" description="Helical" evidence="7">
    <location>
        <begin position="25"/>
        <end position="50"/>
    </location>
</feature>
<dbReference type="Proteomes" id="UP000013785">
    <property type="component" value="Unassembled WGS sequence"/>
</dbReference>
<dbReference type="Gene3D" id="1.10.3720.10">
    <property type="entry name" value="MetI-like"/>
    <property type="match status" value="1"/>
</dbReference>
<dbReference type="RefSeq" id="WP_010767488.1">
    <property type="nucleotide sequence ID" value="NZ_ASWE01000002.1"/>
</dbReference>
<comment type="caution">
    <text evidence="9">The sequence shown here is derived from an EMBL/GenBank/DDBJ whole genome shotgun (WGS) entry which is preliminary data.</text>
</comment>
<dbReference type="PANTHER" id="PTHR43744">
    <property type="entry name" value="ABC TRANSPORTER PERMEASE PROTEIN MG189-RELATED-RELATED"/>
    <property type="match status" value="1"/>
</dbReference>
<evidence type="ECO:0000256" key="6">
    <source>
        <dbReference type="ARBA" id="ARBA00023136"/>
    </source>
</evidence>
<name>R3WY59_9ENTE</name>
<feature type="transmembrane region" description="Helical" evidence="7">
    <location>
        <begin position="153"/>
        <end position="174"/>
    </location>
</feature>
<evidence type="ECO:0000256" key="2">
    <source>
        <dbReference type="ARBA" id="ARBA00022448"/>
    </source>
</evidence>
<dbReference type="AlphaFoldDB" id="R3WY59"/>
<dbReference type="EMBL" id="AJAT01000010">
    <property type="protein sequence ID" value="EOL46695.1"/>
    <property type="molecule type" value="Genomic_DNA"/>
</dbReference>
<dbReference type="PROSITE" id="PS50928">
    <property type="entry name" value="ABC_TM1"/>
    <property type="match status" value="1"/>
</dbReference>
<evidence type="ECO:0000259" key="8">
    <source>
        <dbReference type="PROSITE" id="PS50928"/>
    </source>
</evidence>
<feature type="transmembrane region" description="Helical" evidence="7">
    <location>
        <begin position="195"/>
        <end position="221"/>
    </location>
</feature>
<dbReference type="STRING" id="154621.RV11_GL001265"/>
<keyword evidence="3" id="KW-1003">Cell membrane</keyword>
<dbReference type="PANTHER" id="PTHR43744:SF9">
    <property type="entry name" value="POLYGALACTURONAN_RHAMNOGALACTURONAN TRANSPORT SYSTEM PERMEASE PROTEIN YTCP"/>
    <property type="match status" value="1"/>
</dbReference>
<dbReference type="eggNOG" id="COG0395">
    <property type="taxonomic scope" value="Bacteria"/>
</dbReference>
<feature type="transmembrane region" description="Helical" evidence="7">
    <location>
        <begin position="90"/>
        <end position="112"/>
    </location>
</feature>
<evidence type="ECO:0000256" key="7">
    <source>
        <dbReference type="RuleBase" id="RU363032"/>
    </source>
</evidence>
<feature type="transmembrane region" description="Helical" evidence="7">
    <location>
        <begin position="272"/>
        <end position="292"/>
    </location>
</feature>
<dbReference type="Pfam" id="PF00528">
    <property type="entry name" value="BPD_transp_1"/>
    <property type="match status" value="1"/>
</dbReference>
<dbReference type="GO" id="GO:0005886">
    <property type="term" value="C:plasma membrane"/>
    <property type="evidence" value="ECO:0007669"/>
    <property type="project" value="UniProtKB-SubCell"/>
</dbReference>
<keyword evidence="4 7" id="KW-0812">Transmembrane</keyword>
<keyword evidence="2 7" id="KW-0813">Transport</keyword>
<keyword evidence="5 7" id="KW-1133">Transmembrane helix</keyword>
<feature type="transmembrane region" description="Helical" evidence="7">
    <location>
        <begin position="124"/>
        <end position="147"/>
    </location>
</feature>
<evidence type="ECO:0000256" key="3">
    <source>
        <dbReference type="ARBA" id="ARBA00022475"/>
    </source>
</evidence>
<evidence type="ECO:0000256" key="1">
    <source>
        <dbReference type="ARBA" id="ARBA00004651"/>
    </source>
</evidence>
<dbReference type="InterPro" id="IPR035906">
    <property type="entry name" value="MetI-like_sf"/>
</dbReference>
<comment type="similarity">
    <text evidence="7">Belongs to the binding-protein-dependent transport system permease family.</text>
</comment>
<keyword evidence="10" id="KW-1185">Reference proteome</keyword>
<dbReference type="InterPro" id="IPR000515">
    <property type="entry name" value="MetI-like"/>
</dbReference>
<sequence length="307" mass="34300">MEEKKQVTLGESLNRFGRVSKGSNVFLTILLGIVALLSVIPFILVIIISFTDSETIQKTGYQFIPDKWSLDAYKMIFEDGAVFKSFGTTIFVTVVGTIIGVFLMSTFAYTLSRKKYAYRGFLSKYSIIPMLFSGGIIGNYIVIVNILGLRNSVWSLILPLCMSTFSIMILRTFYQMSVPEALIESAYMDGASEWTIYFKIILPLSLPGLATIALFLTLGYWNDWFSALLYIDSNKIVPLQYLLMKMETNIEFIANNAGKMGMTANNSLPTETIKMAVVVLSTAPILIAYPFFQKYFIGGLTIGAVKE</sequence>
<dbReference type="SUPFAM" id="SSF161098">
    <property type="entry name" value="MetI-like"/>
    <property type="match status" value="1"/>
</dbReference>
<dbReference type="HOGENOM" id="CLU_016047_1_0_9"/>
<gene>
    <name evidence="9" type="ORF">UC3_00815</name>
</gene>
<evidence type="ECO:0000256" key="5">
    <source>
        <dbReference type="ARBA" id="ARBA00022989"/>
    </source>
</evidence>
<evidence type="ECO:0000313" key="9">
    <source>
        <dbReference type="EMBL" id="EOL46695.1"/>
    </source>
</evidence>
<keyword evidence="6 7" id="KW-0472">Membrane</keyword>
<organism evidence="9 10">
    <name type="scientific">Enterococcus phoeniculicola ATCC BAA-412</name>
    <dbReference type="NCBI Taxonomy" id="1158610"/>
    <lineage>
        <taxon>Bacteria</taxon>
        <taxon>Bacillati</taxon>
        <taxon>Bacillota</taxon>
        <taxon>Bacilli</taxon>
        <taxon>Lactobacillales</taxon>
        <taxon>Enterococcaceae</taxon>
        <taxon>Enterococcus</taxon>
    </lineage>
</organism>
<comment type="subcellular location">
    <subcellularLocation>
        <location evidence="1 7">Cell membrane</location>
        <topology evidence="1 7">Multi-pass membrane protein</topology>
    </subcellularLocation>
</comment>
<feature type="domain" description="ABC transmembrane type-1" evidence="8">
    <location>
        <begin position="86"/>
        <end position="281"/>
    </location>
</feature>
<evidence type="ECO:0000313" key="10">
    <source>
        <dbReference type="Proteomes" id="UP000013785"/>
    </source>
</evidence>
<dbReference type="PATRIC" id="fig|1158610.3.peg.793"/>
<dbReference type="OrthoDB" id="9794684at2"/>
<proteinExistence type="inferred from homology"/>